<dbReference type="SMART" id="SM00229">
    <property type="entry name" value="RasGEFN"/>
    <property type="match status" value="1"/>
</dbReference>
<sequence length="1116" mass="122544">MGTKSFQVNTIYGRSFGLFNGGVQVPLTSTGCAILEAGGTYTAENIHSEVQSQQQTSAVANSQSGLKGSKMQLKKLSRDASESATLKRMGSEFTSRMKTLSKLALSVDPSATRSLDVMNQKNSGDAAATAKSQTLNLMDTVRQKSKRPTASGAILTDSAIGDTSHGDLPVAGQNAPAKFMSVDRLVDTFTGTIRARGSSIRLSNAPQPLSPLSPSQHTRTPSTASNSPMFDGDQPVHSVPDLRSPTSAGGAASTSRRGTGLADPGMGSAPQGLSDSASKEQDMVDHLGERSPASPITAVFSPETSGESDGSPGSNTTASRPSPLSHIHNTSQPTSNHNITTAPPIRETSQSRLSPTPWEDEPGPENNSPRATTSITVTSSHSRRESTSSSHYNIPVGSASPSHAALPRWSMDGDTDSIRAPSISRISVPIPTVDDCANKYVSSGSTPRTFGIFGKVTTAEILASVDKVSGPASISGIDLTGQRQEGKVWCVLEDYVMKFHQTEESESQVAFSFPIECIDFTRETFSMEAFAFELKHHKGTLSILVATKETLIQWIGSINTSVNNILLAFGLAGIQRKFEETSGDPNELFPVEFNRILAKMQNQDQSWKRRSQGPHIDEEGLGDASESESQPCPGEKDDPDEDKVIGSLIRQTSTNFLNGGEAIRYQRGPDGVENTSVIIAATVDKLIERLAGERLDSEFVDNFLLCYRHFTDAPTVLSKLIQRMCVQPPPGATKDQTDYVRHWRALVKLRAATVVAKWIEGFWADFLLPVSSRRLTRFIERLAECNSTDEQDRRQELKFKVDFEQVVEVLKATMNAAEKGHRRRMQAAGKVTEVQRRHGLPEFIDMEPKEVALRLTILEHEKFRRVRPVEFVLQIWGDSKDPTLTLETKNIREMIDSFNHVSYWAATEIVTQPELKNRLKVVEKLIKIAKELRRLNNFNSLLAIVSGLNNSCVSRLKSTWEALSSKATETRAELERLVNPEGNFGVYRALYAAFQCGEGDSQGSSSTAMKPFIPIFSLIMKDFLFVNDGNPRYLDESGASPLVNWAKLTMIADAVRTIERLQRTPYTFPDAFSTDMPQNYYQTLSDKVLYKYSQLCEARAGDVSTTRLVDKWRNET</sequence>
<proteinExistence type="predicted"/>
<reference evidence="6 7" key="1">
    <citation type="journal article" date="2015" name="Genome Biol. Evol.">
        <title>Phylogenomic analyses indicate that early fungi evolved digesting cell walls of algal ancestors of land plants.</title>
        <authorList>
            <person name="Chang Y."/>
            <person name="Wang S."/>
            <person name="Sekimoto S."/>
            <person name="Aerts A.L."/>
            <person name="Choi C."/>
            <person name="Clum A."/>
            <person name="LaButti K.M."/>
            <person name="Lindquist E.A."/>
            <person name="Yee Ngan C."/>
            <person name="Ohm R.A."/>
            <person name="Salamov A.A."/>
            <person name="Grigoriev I.V."/>
            <person name="Spatafora J.W."/>
            <person name="Berbee M.L."/>
        </authorList>
    </citation>
    <scope>NUCLEOTIDE SEQUENCE [LARGE SCALE GENOMIC DNA]</scope>
    <source>
        <strain evidence="6 7">JEL478</strain>
    </source>
</reference>
<dbReference type="Proteomes" id="UP000070544">
    <property type="component" value="Unassembled WGS sequence"/>
</dbReference>
<dbReference type="PROSITE" id="PS50212">
    <property type="entry name" value="RASGEF_NTER"/>
    <property type="match status" value="1"/>
</dbReference>
<feature type="compositionally biased region" description="Polar residues" evidence="3">
    <location>
        <begin position="302"/>
        <end position="354"/>
    </location>
</feature>
<dbReference type="EMBL" id="KQ965810">
    <property type="protein sequence ID" value="KXS11043.1"/>
    <property type="molecule type" value="Genomic_DNA"/>
</dbReference>
<feature type="region of interest" description="Disordered" evidence="3">
    <location>
        <begin position="57"/>
        <end position="82"/>
    </location>
</feature>
<gene>
    <name evidence="6" type="ORF">M427DRAFT_47568</name>
</gene>
<feature type="region of interest" description="Disordered" evidence="3">
    <location>
        <begin position="142"/>
        <end position="168"/>
    </location>
</feature>
<dbReference type="Pfam" id="PF00618">
    <property type="entry name" value="RasGEF_N"/>
    <property type="match status" value="1"/>
</dbReference>
<feature type="region of interest" description="Disordered" evidence="3">
    <location>
        <begin position="604"/>
        <end position="642"/>
    </location>
</feature>
<dbReference type="InterPro" id="IPR001895">
    <property type="entry name" value="RASGEF_cat_dom"/>
</dbReference>
<protein>
    <submittedName>
        <fullName evidence="6">Ras GEF</fullName>
    </submittedName>
</protein>
<dbReference type="GO" id="GO:0005085">
    <property type="term" value="F:guanyl-nucleotide exchange factor activity"/>
    <property type="evidence" value="ECO:0007669"/>
    <property type="project" value="UniProtKB-KW"/>
</dbReference>
<name>A0A139A3U8_GONPJ</name>
<dbReference type="PROSITE" id="PS51257">
    <property type="entry name" value="PROKAR_LIPOPROTEIN"/>
    <property type="match status" value="1"/>
</dbReference>
<feature type="domain" description="Ras-GEF" evidence="4">
    <location>
        <begin position="847"/>
        <end position="1099"/>
    </location>
</feature>
<dbReference type="SMART" id="SM00147">
    <property type="entry name" value="RasGEF"/>
    <property type="match status" value="1"/>
</dbReference>
<accession>A0A139A3U8</accession>
<evidence type="ECO:0000313" key="6">
    <source>
        <dbReference type="EMBL" id="KXS11043.1"/>
    </source>
</evidence>
<dbReference type="PANTHER" id="PTHR23113">
    <property type="entry name" value="GUANINE NUCLEOTIDE EXCHANGE FACTOR"/>
    <property type="match status" value="1"/>
</dbReference>
<dbReference type="SUPFAM" id="SSF50729">
    <property type="entry name" value="PH domain-like"/>
    <property type="match status" value="1"/>
</dbReference>
<dbReference type="InterPro" id="IPR036964">
    <property type="entry name" value="RASGEF_cat_dom_sf"/>
</dbReference>
<evidence type="ECO:0000259" key="5">
    <source>
        <dbReference type="PROSITE" id="PS50212"/>
    </source>
</evidence>
<dbReference type="CDD" id="cd00155">
    <property type="entry name" value="RasGEF"/>
    <property type="match status" value="1"/>
</dbReference>
<dbReference type="GO" id="GO:0005886">
    <property type="term" value="C:plasma membrane"/>
    <property type="evidence" value="ECO:0007669"/>
    <property type="project" value="TreeGrafter"/>
</dbReference>
<dbReference type="Pfam" id="PF00617">
    <property type="entry name" value="RasGEF"/>
    <property type="match status" value="1"/>
</dbReference>
<dbReference type="OMA" id="NDHATSG"/>
<dbReference type="OrthoDB" id="546434at2759"/>
<dbReference type="STRING" id="1344416.A0A139A3U8"/>
<feature type="compositionally biased region" description="Polar residues" evidence="3">
    <location>
        <begin position="57"/>
        <end position="66"/>
    </location>
</feature>
<feature type="compositionally biased region" description="Polar residues" evidence="3">
    <location>
        <begin position="217"/>
        <end position="228"/>
    </location>
</feature>
<dbReference type="SUPFAM" id="SSF48366">
    <property type="entry name" value="Ras GEF"/>
    <property type="match status" value="1"/>
</dbReference>
<feature type="compositionally biased region" description="Basic and acidic residues" evidence="3">
    <location>
        <begin position="277"/>
        <end position="289"/>
    </location>
</feature>
<feature type="region of interest" description="Disordered" evidence="3">
    <location>
        <begin position="197"/>
        <end position="413"/>
    </location>
</feature>
<dbReference type="PROSITE" id="PS50009">
    <property type="entry name" value="RASGEF_CAT"/>
    <property type="match status" value="1"/>
</dbReference>
<dbReference type="InterPro" id="IPR023578">
    <property type="entry name" value="Ras_GEF_dom_sf"/>
</dbReference>
<evidence type="ECO:0000313" key="7">
    <source>
        <dbReference type="Proteomes" id="UP000070544"/>
    </source>
</evidence>
<feature type="compositionally biased region" description="Low complexity" evidence="3">
    <location>
        <begin position="206"/>
        <end position="216"/>
    </location>
</feature>
<keyword evidence="7" id="KW-1185">Reference proteome</keyword>
<keyword evidence="1 2" id="KW-0344">Guanine-nucleotide releasing factor</keyword>
<evidence type="ECO:0000259" key="4">
    <source>
        <dbReference type="PROSITE" id="PS50009"/>
    </source>
</evidence>
<feature type="domain" description="N-terminal Ras-GEF" evidence="5">
    <location>
        <begin position="674"/>
        <end position="802"/>
    </location>
</feature>
<dbReference type="Gene3D" id="1.20.870.10">
    <property type="entry name" value="Son of sevenless (SoS) protein Chain: S domain 1"/>
    <property type="match status" value="1"/>
</dbReference>
<evidence type="ECO:0000256" key="3">
    <source>
        <dbReference type="SAM" id="MobiDB-lite"/>
    </source>
</evidence>
<dbReference type="InterPro" id="IPR008937">
    <property type="entry name" value="Ras-like_GEF"/>
</dbReference>
<feature type="compositionally biased region" description="Polar residues" evidence="3">
    <location>
        <begin position="365"/>
        <end position="377"/>
    </location>
</feature>
<dbReference type="CDD" id="cd06224">
    <property type="entry name" value="REM"/>
    <property type="match status" value="1"/>
</dbReference>
<evidence type="ECO:0000256" key="1">
    <source>
        <dbReference type="ARBA" id="ARBA00022658"/>
    </source>
</evidence>
<dbReference type="PANTHER" id="PTHR23113:SF356">
    <property type="entry name" value="FI05912P-RELATED"/>
    <property type="match status" value="1"/>
</dbReference>
<dbReference type="GO" id="GO:0007265">
    <property type="term" value="P:Ras protein signal transduction"/>
    <property type="evidence" value="ECO:0007669"/>
    <property type="project" value="TreeGrafter"/>
</dbReference>
<dbReference type="Gene3D" id="1.10.840.10">
    <property type="entry name" value="Ras guanine-nucleotide exchange factors catalytic domain"/>
    <property type="match status" value="1"/>
</dbReference>
<organism evidence="6 7">
    <name type="scientific">Gonapodya prolifera (strain JEL478)</name>
    <name type="common">Monoblepharis prolifera</name>
    <dbReference type="NCBI Taxonomy" id="1344416"/>
    <lineage>
        <taxon>Eukaryota</taxon>
        <taxon>Fungi</taxon>
        <taxon>Fungi incertae sedis</taxon>
        <taxon>Chytridiomycota</taxon>
        <taxon>Chytridiomycota incertae sedis</taxon>
        <taxon>Monoblepharidomycetes</taxon>
        <taxon>Monoblepharidales</taxon>
        <taxon>Gonapodyaceae</taxon>
        <taxon>Gonapodya</taxon>
    </lineage>
</organism>
<dbReference type="AlphaFoldDB" id="A0A139A3U8"/>
<evidence type="ECO:0000256" key="2">
    <source>
        <dbReference type="PROSITE-ProRule" id="PRU00168"/>
    </source>
</evidence>
<dbReference type="InterPro" id="IPR000651">
    <property type="entry name" value="Ras-like_Gua-exchang_fac_N"/>
</dbReference>
<feature type="compositionally biased region" description="Low complexity" evidence="3">
    <location>
        <begin position="243"/>
        <end position="260"/>
    </location>
</feature>